<dbReference type="GeneID" id="68917597"/>
<sequence>MKISENAFDQSRS</sequence>
<dbReference type="KEGG" id="cbr:CBG_26116"/>
<dbReference type="EMBL" id="HE601329">
    <property type="protein sequence ID" value="CAS01115.1"/>
    <property type="molecule type" value="Genomic_DNA"/>
</dbReference>
<dbReference type="Proteomes" id="UP000008549">
    <property type="component" value="Unassembled WGS sequence"/>
</dbReference>
<accession>B6IE51</accession>
<protein>
    <submittedName>
        <fullName evidence="1">Protein CBG26116</fullName>
    </submittedName>
</protein>
<dbReference type="RefSeq" id="XP_045100672.1">
    <property type="nucleotide sequence ID" value="XM_045241027.1"/>
</dbReference>
<dbReference type="CTD" id="68917597"/>
<proteinExistence type="predicted"/>
<reference evidence="1 2" key="1">
    <citation type="journal article" date="2003" name="PLoS Biol.">
        <title>The genome sequence of Caenorhabditis briggsae: a platform for comparative genomics.</title>
        <authorList>
            <person name="Stein L.D."/>
            <person name="Bao Z."/>
            <person name="Blasiar D."/>
            <person name="Blumenthal T."/>
            <person name="Brent M.R."/>
            <person name="Chen N."/>
            <person name="Chinwalla A."/>
            <person name="Clarke L."/>
            <person name="Clee C."/>
            <person name="Coghlan A."/>
            <person name="Coulson A."/>
            <person name="D'Eustachio P."/>
            <person name="Fitch D.H."/>
            <person name="Fulton L.A."/>
            <person name="Fulton R.E."/>
            <person name="Griffiths-Jones S."/>
            <person name="Harris T.W."/>
            <person name="Hillier L.W."/>
            <person name="Kamath R."/>
            <person name="Kuwabara P.E."/>
            <person name="Mardis E.R."/>
            <person name="Marra M.A."/>
            <person name="Miner T.L."/>
            <person name="Minx P."/>
            <person name="Mullikin J.C."/>
            <person name="Plumb R.W."/>
            <person name="Rogers J."/>
            <person name="Schein J.E."/>
            <person name="Sohrmann M."/>
            <person name="Spieth J."/>
            <person name="Stajich J.E."/>
            <person name="Wei C."/>
            <person name="Willey D."/>
            <person name="Wilson R.K."/>
            <person name="Durbin R."/>
            <person name="Waterston R.H."/>
        </authorList>
    </citation>
    <scope>NUCLEOTIDE SEQUENCE [LARGE SCALE GENOMIC DNA]</scope>
    <source>
        <strain evidence="1 2">AF16</strain>
    </source>
</reference>
<evidence type="ECO:0000313" key="2">
    <source>
        <dbReference type="Proteomes" id="UP000008549"/>
    </source>
</evidence>
<name>B6IE51_CAEBR</name>
<organism evidence="1 2">
    <name type="scientific">Caenorhabditis briggsae</name>
    <dbReference type="NCBI Taxonomy" id="6238"/>
    <lineage>
        <taxon>Eukaryota</taxon>
        <taxon>Metazoa</taxon>
        <taxon>Ecdysozoa</taxon>
        <taxon>Nematoda</taxon>
        <taxon>Chromadorea</taxon>
        <taxon>Rhabditida</taxon>
        <taxon>Rhabditina</taxon>
        <taxon>Rhabditomorpha</taxon>
        <taxon>Rhabditoidea</taxon>
        <taxon>Rhabditidae</taxon>
        <taxon>Peloderinae</taxon>
        <taxon>Caenorhabditis</taxon>
    </lineage>
</organism>
<keyword evidence="2" id="KW-1185">Reference proteome</keyword>
<evidence type="ECO:0000313" key="1">
    <source>
        <dbReference type="EMBL" id="CAS01115.1"/>
    </source>
</evidence>
<reference evidence="1 2" key="2">
    <citation type="journal article" date="2011" name="PLoS Genet.">
        <title>Caenorhabditis briggsae recombinant inbred line genotypes reveal inter-strain incompatibility and the evolution of recombination.</title>
        <authorList>
            <person name="Ross J.A."/>
            <person name="Koboldt D.C."/>
            <person name="Staisch J.E."/>
            <person name="Chamberlin H.M."/>
            <person name="Gupta B.P."/>
            <person name="Miller R.D."/>
            <person name="Baird S.E."/>
            <person name="Haag E.S."/>
        </authorList>
    </citation>
    <scope>NUCLEOTIDE SEQUENCE [LARGE SCALE GENOMIC DNA]</scope>
    <source>
        <strain evidence="1 2">AF16</strain>
    </source>
</reference>
<gene>
    <name evidence="1" type="ORF">CBG26116</name>
    <name evidence="1" type="ORF">CBG_26116</name>
</gene>